<comment type="caution">
    <text evidence="2">The sequence shown here is derived from an EMBL/GenBank/DDBJ whole genome shotgun (WGS) entry which is preliminary data.</text>
</comment>
<dbReference type="EMBL" id="JAVHJL010000002">
    <property type="protein sequence ID" value="KAK6509642.1"/>
    <property type="molecule type" value="Genomic_DNA"/>
</dbReference>
<organism evidence="2 3">
    <name type="scientific">Arthrobotrys musiformis</name>
    <dbReference type="NCBI Taxonomy" id="47236"/>
    <lineage>
        <taxon>Eukaryota</taxon>
        <taxon>Fungi</taxon>
        <taxon>Dikarya</taxon>
        <taxon>Ascomycota</taxon>
        <taxon>Pezizomycotina</taxon>
        <taxon>Orbiliomycetes</taxon>
        <taxon>Orbiliales</taxon>
        <taxon>Orbiliaceae</taxon>
        <taxon>Arthrobotrys</taxon>
    </lineage>
</organism>
<keyword evidence="3" id="KW-1185">Reference proteome</keyword>
<evidence type="ECO:0000313" key="2">
    <source>
        <dbReference type="EMBL" id="KAK6509642.1"/>
    </source>
</evidence>
<name>A0AAV9WLG8_9PEZI</name>
<proteinExistence type="predicted"/>
<protein>
    <submittedName>
        <fullName evidence="2">Uncharacterized protein</fullName>
    </submittedName>
</protein>
<dbReference type="AlphaFoldDB" id="A0AAV9WLG8"/>
<evidence type="ECO:0000256" key="1">
    <source>
        <dbReference type="SAM" id="SignalP"/>
    </source>
</evidence>
<dbReference type="Proteomes" id="UP001370758">
    <property type="component" value="Unassembled WGS sequence"/>
</dbReference>
<sequence length="342" mass="38146">MGKPLSPVRLFALLSNLIFIFVHIPLAAASKETILYNPTWQKMVNANRGSLQNLLKNTTVIHKLQADLCPLGSEDGEEYTEGKPLSLTTLTGVVSDIVTTLNGMIPLVQNALDAISQGVDMSDLGIAASGPQDLIVVSNLRDQLEQYLEITMLFQESMLRPMIWFHEMPAAYRPFLVPSKNLSPFLCLVWLCNSYDVHEQPIPFPGSSMADVIAADNIGAVTIEIDTQGKEIFKRTLEGFIELLNIQTGVDQQLLTWLDDNIDDQKYNFGSLLPEWWYGRYGTGISSVIVRINNWAFCWKQLAPLDNLITLADSIVPAEAFLPVNPETKLVSRPAEGWPWEI</sequence>
<gene>
    <name evidence="2" type="ORF">TWF481_004374</name>
</gene>
<evidence type="ECO:0000313" key="3">
    <source>
        <dbReference type="Proteomes" id="UP001370758"/>
    </source>
</evidence>
<reference evidence="2 3" key="1">
    <citation type="submission" date="2023-08" db="EMBL/GenBank/DDBJ databases">
        <authorList>
            <person name="Palmer J.M."/>
        </authorList>
    </citation>
    <scope>NUCLEOTIDE SEQUENCE [LARGE SCALE GENOMIC DNA]</scope>
    <source>
        <strain evidence="2 3">TWF481</strain>
    </source>
</reference>
<accession>A0AAV9WLG8</accession>
<keyword evidence="1" id="KW-0732">Signal</keyword>
<feature type="chain" id="PRO_5043407184" evidence="1">
    <location>
        <begin position="30"/>
        <end position="342"/>
    </location>
</feature>
<feature type="signal peptide" evidence="1">
    <location>
        <begin position="1"/>
        <end position="29"/>
    </location>
</feature>